<comment type="caution">
    <text evidence="2">The sequence shown here is derived from an EMBL/GenBank/DDBJ whole genome shotgun (WGS) entry which is preliminary data.</text>
</comment>
<evidence type="ECO:0000259" key="1">
    <source>
        <dbReference type="Pfam" id="PF00567"/>
    </source>
</evidence>
<sequence length="255" mass="29530">MKHMNYLVCVKTCTQQFQTVEKKREKLSEVDYHLAQKIEYLLSNFPEGLSVREIAVRLGIRETDGLTPNAQASNCMRGKEDGSSKWPKPIKTSMLPCFLFLLQCKYVVNIEFNVLRVLDNSDDSYFDALGRNTLTHANSPSSEDCRSSPGPLLNKYRRRLSRAPYEPRKFQAKFLSLPSRERVRLTHFITLQEFYVRSCYDDSAYRSMLEDLSNDYKGAMEDSNWPMWIKGDGAAVFYDRTWQRCVVSTPVQNSV</sequence>
<reference evidence="2" key="1">
    <citation type="submission" date="2021-06" db="EMBL/GenBank/DDBJ databases">
        <title>Parelaphostrongylus tenuis whole genome reference sequence.</title>
        <authorList>
            <person name="Garwood T.J."/>
            <person name="Larsen P.A."/>
            <person name="Fountain-Jones N.M."/>
            <person name="Garbe J.R."/>
            <person name="Macchietto M.G."/>
            <person name="Kania S.A."/>
            <person name="Gerhold R.W."/>
            <person name="Richards J.E."/>
            <person name="Wolf T.M."/>
        </authorList>
    </citation>
    <scope>NUCLEOTIDE SEQUENCE</scope>
    <source>
        <strain evidence="2">MNPRO001-30</strain>
        <tissue evidence="2">Meninges</tissue>
    </source>
</reference>
<feature type="domain" description="Tudor" evidence="1">
    <location>
        <begin position="178"/>
        <end position="250"/>
    </location>
</feature>
<name>A0AAD5MTC1_PARTN</name>
<protein>
    <recommendedName>
        <fullName evidence="1">Tudor domain-containing protein</fullName>
    </recommendedName>
</protein>
<dbReference type="AlphaFoldDB" id="A0AAD5MTC1"/>
<proteinExistence type="predicted"/>
<accession>A0AAD5MTC1</accession>
<dbReference type="Proteomes" id="UP001196413">
    <property type="component" value="Unassembled WGS sequence"/>
</dbReference>
<evidence type="ECO:0000313" key="2">
    <source>
        <dbReference type="EMBL" id="KAJ1350144.1"/>
    </source>
</evidence>
<organism evidence="2 3">
    <name type="scientific">Parelaphostrongylus tenuis</name>
    <name type="common">Meningeal worm</name>
    <dbReference type="NCBI Taxonomy" id="148309"/>
    <lineage>
        <taxon>Eukaryota</taxon>
        <taxon>Metazoa</taxon>
        <taxon>Ecdysozoa</taxon>
        <taxon>Nematoda</taxon>
        <taxon>Chromadorea</taxon>
        <taxon>Rhabditida</taxon>
        <taxon>Rhabditina</taxon>
        <taxon>Rhabditomorpha</taxon>
        <taxon>Strongyloidea</taxon>
        <taxon>Metastrongylidae</taxon>
        <taxon>Parelaphostrongylus</taxon>
    </lineage>
</organism>
<dbReference type="InterPro" id="IPR002999">
    <property type="entry name" value="Tudor"/>
</dbReference>
<keyword evidence="3" id="KW-1185">Reference proteome</keyword>
<evidence type="ECO:0000313" key="3">
    <source>
        <dbReference type="Proteomes" id="UP001196413"/>
    </source>
</evidence>
<dbReference type="EMBL" id="JAHQIW010000805">
    <property type="protein sequence ID" value="KAJ1350144.1"/>
    <property type="molecule type" value="Genomic_DNA"/>
</dbReference>
<dbReference type="Pfam" id="PF00567">
    <property type="entry name" value="TUDOR"/>
    <property type="match status" value="1"/>
</dbReference>
<gene>
    <name evidence="2" type="ORF">KIN20_005866</name>
</gene>